<dbReference type="Proteomes" id="UP000183206">
    <property type="component" value="Unassembled WGS sequence"/>
</dbReference>
<dbReference type="InterPro" id="IPR058441">
    <property type="entry name" value="DUF8128"/>
</dbReference>
<reference evidence="2 3" key="1">
    <citation type="journal article" date="2016" name="Environ. Microbiol.">
        <title>Genomic resolution of a cold subsurface aquifer community provides metabolic insights for novel microbes adapted to high CO concentrations.</title>
        <authorList>
            <person name="Probst A.J."/>
            <person name="Castelle C.J."/>
            <person name="Singh A."/>
            <person name="Brown C.T."/>
            <person name="Anantharaman K."/>
            <person name="Sharon I."/>
            <person name="Hug L.A."/>
            <person name="Burstein D."/>
            <person name="Emerson J.B."/>
            <person name="Thomas B.C."/>
            <person name="Banfield J.F."/>
        </authorList>
    </citation>
    <scope>NUCLEOTIDE SEQUENCE [LARGE SCALE GENOMIC DNA]</scope>
    <source>
        <strain evidence="2">CG1_02_47_685</strain>
    </source>
</reference>
<comment type="caution">
    <text evidence="2">The sequence shown here is derived from an EMBL/GenBank/DDBJ whole genome shotgun (WGS) entry which is preliminary data.</text>
</comment>
<name>A0A1J4VEQ6_9BACT</name>
<dbReference type="STRING" id="1805282.AUJ44_00960"/>
<dbReference type="PANTHER" id="PTHR30121:SF6">
    <property type="entry name" value="SLR6007 PROTEIN"/>
    <property type="match status" value="1"/>
</dbReference>
<evidence type="ECO:0000313" key="2">
    <source>
        <dbReference type="EMBL" id="OIO33197.1"/>
    </source>
</evidence>
<dbReference type="Pfam" id="PF26449">
    <property type="entry name" value="DUF8128"/>
    <property type="match status" value="1"/>
</dbReference>
<proteinExistence type="predicted"/>
<dbReference type="EMBL" id="MNVO01000016">
    <property type="protein sequence ID" value="OIO33197.1"/>
    <property type="molecule type" value="Genomic_DNA"/>
</dbReference>
<gene>
    <name evidence="2" type="ORF">AUJ44_00960</name>
</gene>
<dbReference type="InterPro" id="IPR027417">
    <property type="entry name" value="P-loop_NTPase"/>
</dbReference>
<sequence>MEGRRQNENRFSSPDEELRYLREQVAHKERELESVSAPVDREKIISEQVKRYEKTLPNAVLTDDYEMKIDEIEKKVLSIKPEHEKKLNMLVDVVRAKGIKNAMSMAAAIQSPHIDDDFHRFLVQYLAEGMDVVGLKSGGDIERALNMRLYEITLPEINEQNETRKFAELVSVMEHFYFGMISVREEQKFFSAFRRGYFTLELALSNFTEEAVFYAAVPRTCTNLFEKQILATFPNAVIREHKEDYNPFNENGVSVGAYAASSYTPVFPLKTYEAFEHDPLNIILGSFSKIKRDGEAAAIQIVIAPRENAFETQYRGVADKIKEGIPRKNALEHAGVTLAKEFFRATKDLAFGNGVNDKKQTEGKSTGVDEEALENIKQKTSAPIFDTNVRLIASAENDTRAEGILDDLMAAFNQFGNTHGNRIVFKKQKGKVLEKFLHCFSFRLFSDNESFPLNTKELTTMFHFPVKALHYANLKQARGASSHVPLERAGGGIILGVNHYQGTDTQIRFSDEDRMRHFYCIGQTGTGKTTLLKNMIAQDIVGGKGVCMIDPHGTDIVDVLGIIPRERVDDVIYFDPAYVERPMGLNMLEYNQNYPEQKTFVVNELFSIFQKLYGAVPESMGPMFEQYFRNATMLVIEDPKTGNTLLDVSRVMADAHYRDLKLSRCRNPVVVQFWREVAQKAGGEASLANMVPYITSKFDVFLANEIMRPIIAQEHSAFNFREIMDNRKILLVNLSKGRLGDINSSLIGLILVGKILMAALSRVDAMGNDMPDFYLYIDEFQNVTTNSIATILSEARKYRLSLNIAHQFIAQIQEGIRDAVFGNVGSMAVFRVGADDAKFLESQFTPTFAARDIMNLQNHNAYLKMLVNGTPANPFNIETFAPSGGNPDVVASLKELSYLTYGRDRAEVEAEVAKKYSRD</sequence>
<dbReference type="SUPFAM" id="SSF52540">
    <property type="entry name" value="P-loop containing nucleoside triphosphate hydrolases"/>
    <property type="match status" value="1"/>
</dbReference>
<dbReference type="Gene3D" id="3.40.50.300">
    <property type="entry name" value="P-loop containing nucleotide triphosphate hydrolases"/>
    <property type="match status" value="2"/>
</dbReference>
<accession>A0A1J4VEQ6</accession>
<evidence type="ECO:0000313" key="3">
    <source>
        <dbReference type="Proteomes" id="UP000183206"/>
    </source>
</evidence>
<evidence type="ECO:0000259" key="1">
    <source>
        <dbReference type="Pfam" id="PF26449"/>
    </source>
</evidence>
<feature type="domain" description="DUF8128" evidence="1">
    <location>
        <begin position="215"/>
        <end position="469"/>
    </location>
</feature>
<protein>
    <recommendedName>
        <fullName evidence="1">DUF8128 domain-containing protein</fullName>
    </recommendedName>
</protein>
<dbReference type="PANTHER" id="PTHR30121">
    <property type="entry name" value="UNCHARACTERIZED PROTEIN YJGR-RELATED"/>
    <property type="match status" value="1"/>
</dbReference>
<organism evidence="2 3">
    <name type="scientific">Candidatus Nomurabacteria bacterium CG1_02_47_685</name>
    <dbReference type="NCBI Taxonomy" id="1805282"/>
    <lineage>
        <taxon>Bacteria</taxon>
        <taxon>Candidatus Nomuraibacteriota</taxon>
    </lineage>
</organism>
<dbReference type="InterPro" id="IPR051162">
    <property type="entry name" value="T4SS_component"/>
</dbReference>
<dbReference type="AlphaFoldDB" id="A0A1J4VEQ6"/>